<dbReference type="EMBL" id="JANBPU010000387">
    <property type="protein sequence ID" value="KAJ1912001.1"/>
    <property type="molecule type" value="Genomic_DNA"/>
</dbReference>
<dbReference type="Proteomes" id="UP001150538">
    <property type="component" value="Unassembled WGS sequence"/>
</dbReference>
<dbReference type="AlphaFoldDB" id="A0A9W8DKG7"/>
<evidence type="ECO:0000256" key="2">
    <source>
        <dbReference type="SAM" id="SignalP"/>
    </source>
</evidence>
<keyword evidence="2" id="KW-0732">Signal</keyword>
<feature type="chain" id="PRO_5040984882" evidence="2">
    <location>
        <begin position="22"/>
        <end position="201"/>
    </location>
</feature>
<comment type="caution">
    <text evidence="3">The sequence shown here is derived from an EMBL/GenBank/DDBJ whole genome shotgun (WGS) entry which is preliminary data.</text>
</comment>
<feature type="region of interest" description="Disordered" evidence="1">
    <location>
        <begin position="149"/>
        <end position="201"/>
    </location>
</feature>
<organism evidence="3 4">
    <name type="scientific">Mycoemilia scoparia</name>
    <dbReference type="NCBI Taxonomy" id="417184"/>
    <lineage>
        <taxon>Eukaryota</taxon>
        <taxon>Fungi</taxon>
        <taxon>Fungi incertae sedis</taxon>
        <taxon>Zoopagomycota</taxon>
        <taxon>Kickxellomycotina</taxon>
        <taxon>Kickxellomycetes</taxon>
        <taxon>Kickxellales</taxon>
        <taxon>Kickxellaceae</taxon>
        <taxon>Mycoemilia</taxon>
    </lineage>
</organism>
<sequence length="201" mass="21641">MRSVLCIPTVLFVLAINSVHAQVDNRTENLPRVGNKCKPGIYGMCAVMTEKMASEKKCNLQNVQNVCQLMKGEVPGCEDYDKTSYLECDPDTNTYKAGDCSSKGANFMCYAFSPGENGQGGQAAVCAEPEESDICQPKDAEKLTQELMAKYFSKDGSGDSNNSTEPSGSSQEQEQEQKQDQNDGEGGGGDGEDGKDDKATE</sequence>
<evidence type="ECO:0000256" key="1">
    <source>
        <dbReference type="SAM" id="MobiDB-lite"/>
    </source>
</evidence>
<accession>A0A9W8DKG7</accession>
<name>A0A9W8DKG7_9FUNG</name>
<protein>
    <submittedName>
        <fullName evidence="3">Uncharacterized protein</fullName>
    </submittedName>
</protein>
<reference evidence="3" key="1">
    <citation type="submission" date="2022-07" db="EMBL/GenBank/DDBJ databases">
        <title>Phylogenomic reconstructions and comparative analyses of Kickxellomycotina fungi.</title>
        <authorList>
            <person name="Reynolds N.K."/>
            <person name="Stajich J.E."/>
            <person name="Barry K."/>
            <person name="Grigoriev I.V."/>
            <person name="Crous P."/>
            <person name="Smith M.E."/>
        </authorList>
    </citation>
    <scope>NUCLEOTIDE SEQUENCE</scope>
    <source>
        <strain evidence="3">NBRC 100468</strain>
    </source>
</reference>
<keyword evidence="4" id="KW-1185">Reference proteome</keyword>
<evidence type="ECO:0000313" key="4">
    <source>
        <dbReference type="Proteomes" id="UP001150538"/>
    </source>
</evidence>
<feature type="signal peptide" evidence="2">
    <location>
        <begin position="1"/>
        <end position="21"/>
    </location>
</feature>
<gene>
    <name evidence="3" type="ORF">H4219_005757</name>
</gene>
<proteinExistence type="predicted"/>
<evidence type="ECO:0000313" key="3">
    <source>
        <dbReference type="EMBL" id="KAJ1912001.1"/>
    </source>
</evidence>